<evidence type="ECO:0000256" key="4">
    <source>
        <dbReference type="ARBA" id="ARBA00022881"/>
    </source>
</evidence>
<evidence type="ECO:0000256" key="2">
    <source>
        <dbReference type="ARBA" id="ARBA00022763"/>
    </source>
</evidence>
<dbReference type="InterPro" id="IPR047296">
    <property type="entry name" value="GIY-YIG_UvrC_Cho"/>
</dbReference>
<dbReference type="Proteomes" id="UP000231382">
    <property type="component" value="Unassembled WGS sequence"/>
</dbReference>
<name>A0A2H0W997_9BACT</name>
<dbReference type="InterPro" id="IPR001943">
    <property type="entry name" value="UVR_dom"/>
</dbReference>
<dbReference type="GO" id="GO:0009380">
    <property type="term" value="C:excinuclease repair complex"/>
    <property type="evidence" value="ECO:0007669"/>
    <property type="project" value="TreeGrafter"/>
</dbReference>
<proteinExistence type="predicted"/>
<feature type="domain" description="UvrC family homology region profile" evidence="8">
    <location>
        <begin position="266"/>
        <end position="397"/>
    </location>
</feature>
<dbReference type="AlphaFoldDB" id="A0A2H0W997"/>
<dbReference type="PROSITE" id="PS50164">
    <property type="entry name" value="GIY_YIG"/>
    <property type="match status" value="1"/>
</dbReference>
<dbReference type="PROSITE" id="PS50151">
    <property type="entry name" value="UVR"/>
    <property type="match status" value="1"/>
</dbReference>
<dbReference type="GO" id="GO:0006289">
    <property type="term" value="P:nucleotide-excision repair"/>
    <property type="evidence" value="ECO:0007669"/>
    <property type="project" value="InterPro"/>
</dbReference>
<dbReference type="SUPFAM" id="SSF82771">
    <property type="entry name" value="GIY-YIG endonuclease"/>
    <property type="match status" value="1"/>
</dbReference>
<sequence>MTLREKIKNLPTKPGVYYFVDDKKTVLYVGKAKNLKNRLRQYFLKELGRGPAIEQMVQLATDIKWVETESEIEAVLLEAEQIKKLKPKYNIRQKDDKSFLVIKITRKISNSKFLISNQIPNSKSQNFKSSVIPAEAGIQKIDQIDSRLRGNDNQLFPCVELVRFRNVDLNDKSAEYFGPYPSGDLLKKSLRFLRKVFPFRDCSKTKFNTYARKGRPCTYGDIRVCTGPCAGWVDDKIYERNIKYLKDFLRGKKTRVIKSLEKEMLSLSKKKHYEEAANVRNQYRALQHLNDVAIGVRDDLFDSKALMFKRIECYDISNILDKYAVGSMVVFTDGKPDKDEYRKFRIKGQGDGETKGWSDLSRLEQVITRRFQNDWPRPDLVIIDGGNSQLEVAKRVLKKYNLNIPLISISKGPRRDKNDFHFVDSATARYFSNNQTLKNIAIAARDESHRFAISYYRALHRKGIFV</sequence>
<feature type="domain" description="UVR" evidence="6">
    <location>
        <begin position="254"/>
        <end position="289"/>
    </location>
</feature>
<dbReference type="FunFam" id="3.40.1440.10:FF:000001">
    <property type="entry name" value="UvrABC system protein C"/>
    <property type="match status" value="1"/>
</dbReference>
<dbReference type="InterPro" id="IPR035901">
    <property type="entry name" value="GIY-YIG_endonuc_sf"/>
</dbReference>
<dbReference type="Gene3D" id="4.10.860.10">
    <property type="entry name" value="UVR domain"/>
    <property type="match status" value="1"/>
</dbReference>
<dbReference type="InterPro" id="IPR000305">
    <property type="entry name" value="GIY-YIG_endonuc"/>
</dbReference>
<accession>A0A2H0W997</accession>
<dbReference type="SMART" id="SM00465">
    <property type="entry name" value="GIYc"/>
    <property type="match status" value="1"/>
</dbReference>
<comment type="caution">
    <text evidence="9">The sequence shown here is derived from an EMBL/GenBank/DDBJ whole genome shotgun (WGS) entry which is preliminary data.</text>
</comment>
<dbReference type="SUPFAM" id="SSF46600">
    <property type="entry name" value="C-terminal UvrC-binding domain of UvrB"/>
    <property type="match status" value="1"/>
</dbReference>
<dbReference type="InterPro" id="IPR001162">
    <property type="entry name" value="UvrC_RNase_H_dom"/>
</dbReference>
<dbReference type="GO" id="GO:0009381">
    <property type="term" value="F:excinuclease ABC activity"/>
    <property type="evidence" value="ECO:0007669"/>
    <property type="project" value="InterPro"/>
</dbReference>
<evidence type="ECO:0000256" key="1">
    <source>
        <dbReference type="ARBA" id="ARBA00022490"/>
    </source>
</evidence>
<reference evidence="10" key="1">
    <citation type="submission" date="2017-09" db="EMBL/GenBank/DDBJ databases">
        <title>Depth-based differentiation of microbial function through sediment-hosted aquifers and enrichment of novel symbionts in the deep terrestrial subsurface.</title>
        <authorList>
            <person name="Probst A.J."/>
            <person name="Ladd B."/>
            <person name="Jarett J.K."/>
            <person name="Geller-Mcgrath D.E."/>
            <person name="Sieber C.M.K."/>
            <person name="Emerson J.B."/>
            <person name="Anantharaman K."/>
            <person name="Thomas B.C."/>
            <person name="Malmstrom R."/>
            <person name="Stieglmeier M."/>
            <person name="Klingl A."/>
            <person name="Woyke T."/>
            <person name="Ryan C.M."/>
            <person name="Banfield J.F."/>
        </authorList>
    </citation>
    <scope>NUCLEOTIDE SEQUENCE [LARGE SCALE GENOMIC DNA]</scope>
</reference>
<keyword evidence="5" id="KW-0234">DNA repair</keyword>
<evidence type="ECO:0000259" key="8">
    <source>
        <dbReference type="PROSITE" id="PS50165"/>
    </source>
</evidence>
<dbReference type="PROSITE" id="PS50165">
    <property type="entry name" value="UVRC"/>
    <property type="match status" value="1"/>
</dbReference>
<dbReference type="Pfam" id="PF08459">
    <property type="entry name" value="UvrC_RNaseH_dom"/>
    <property type="match status" value="1"/>
</dbReference>
<dbReference type="Pfam" id="PF01541">
    <property type="entry name" value="GIY-YIG"/>
    <property type="match status" value="1"/>
</dbReference>
<keyword evidence="4" id="KW-0267">Excision nuclease</keyword>
<keyword evidence="3" id="KW-0228">DNA excision</keyword>
<keyword evidence="1" id="KW-0963">Cytoplasm</keyword>
<evidence type="ECO:0008006" key="11">
    <source>
        <dbReference type="Google" id="ProtNLM"/>
    </source>
</evidence>
<evidence type="ECO:0000313" key="9">
    <source>
        <dbReference type="EMBL" id="PIS07937.1"/>
    </source>
</evidence>
<dbReference type="Gene3D" id="3.40.1440.10">
    <property type="entry name" value="GIY-YIG endonuclease"/>
    <property type="match status" value="1"/>
</dbReference>
<organism evidence="9 10">
    <name type="scientific">Candidatus Berkelbacteria bacterium CG10_big_fil_rev_8_21_14_0_10_43_13</name>
    <dbReference type="NCBI Taxonomy" id="1974514"/>
    <lineage>
        <taxon>Bacteria</taxon>
        <taxon>Candidatus Berkelbacteria</taxon>
    </lineage>
</organism>
<keyword evidence="2" id="KW-0227">DNA damage</keyword>
<dbReference type="CDD" id="cd10434">
    <property type="entry name" value="GIY-YIG_UvrC_Cho"/>
    <property type="match status" value="1"/>
</dbReference>
<dbReference type="InterPro" id="IPR038476">
    <property type="entry name" value="UvrC_RNase_H_dom_sf"/>
</dbReference>
<evidence type="ECO:0000256" key="5">
    <source>
        <dbReference type="ARBA" id="ARBA00023204"/>
    </source>
</evidence>
<dbReference type="PANTHER" id="PTHR30562">
    <property type="entry name" value="UVRC/OXIDOREDUCTASE"/>
    <property type="match status" value="1"/>
</dbReference>
<gene>
    <name evidence="9" type="ORF">COT78_00845</name>
</gene>
<dbReference type="Gene3D" id="3.30.420.340">
    <property type="entry name" value="UvrC, RNAse H endonuclease domain"/>
    <property type="match status" value="1"/>
</dbReference>
<dbReference type="PANTHER" id="PTHR30562:SF1">
    <property type="entry name" value="UVRABC SYSTEM PROTEIN C"/>
    <property type="match status" value="1"/>
</dbReference>
<dbReference type="InterPro" id="IPR036876">
    <property type="entry name" value="UVR_dom_sf"/>
</dbReference>
<evidence type="ECO:0000259" key="7">
    <source>
        <dbReference type="PROSITE" id="PS50164"/>
    </source>
</evidence>
<evidence type="ECO:0000259" key="6">
    <source>
        <dbReference type="PROSITE" id="PS50151"/>
    </source>
</evidence>
<dbReference type="EMBL" id="PEZW01000007">
    <property type="protein sequence ID" value="PIS07937.1"/>
    <property type="molecule type" value="Genomic_DNA"/>
</dbReference>
<evidence type="ECO:0000256" key="3">
    <source>
        <dbReference type="ARBA" id="ARBA00022769"/>
    </source>
</evidence>
<evidence type="ECO:0000313" key="10">
    <source>
        <dbReference type="Proteomes" id="UP000231382"/>
    </source>
</evidence>
<dbReference type="Pfam" id="PF02151">
    <property type="entry name" value="UVR"/>
    <property type="match status" value="1"/>
</dbReference>
<protein>
    <recommendedName>
        <fullName evidence="11">Excinuclease ABC subunit C</fullName>
    </recommendedName>
</protein>
<feature type="domain" description="GIY-YIG" evidence="7">
    <location>
        <begin position="12"/>
        <end position="91"/>
    </location>
</feature>
<dbReference type="InterPro" id="IPR050066">
    <property type="entry name" value="UvrABC_protein_C"/>
</dbReference>